<dbReference type="PANTHER" id="PTHR43798:SF31">
    <property type="entry name" value="AB HYDROLASE SUPERFAMILY PROTEIN YCLE"/>
    <property type="match status" value="1"/>
</dbReference>
<dbReference type="STRING" id="247633.GP2143_06090"/>
<evidence type="ECO:0000313" key="4">
    <source>
        <dbReference type="Proteomes" id="UP000004931"/>
    </source>
</evidence>
<organism evidence="3 4">
    <name type="scientific">marine gamma proteobacterium HTCC2143</name>
    <dbReference type="NCBI Taxonomy" id="247633"/>
    <lineage>
        <taxon>Bacteria</taxon>
        <taxon>Pseudomonadati</taxon>
        <taxon>Pseudomonadota</taxon>
        <taxon>Gammaproteobacteria</taxon>
        <taxon>Cellvibrionales</taxon>
        <taxon>Spongiibacteraceae</taxon>
        <taxon>BD1-7 clade</taxon>
    </lineage>
</organism>
<dbReference type="SUPFAM" id="SSF53474">
    <property type="entry name" value="alpha/beta-Hydrolases"/>
    <property type="match status" value="1"/>
</dbReference>
<evidence type="ECO:0000256" key="1">
    <source>
        <dbReference type="ARBA" id="ARBA00022801"/>
    </source>
</evidence>
<dbReference type="Gene3D" id="3.40.50.1820">
    <property type="entry name" value="alpha/beta hydrolase"/>
    <property type="match status" value="1"/>
</dbReference>
<evidence type="ECO:0000313" key="3">
    <source>
        <dbReference type="EMBL" id="EAW31998.1"/>
    </source>
</evidence>
<name>A0YBR8_9GAMM</name>
<dbReference type="GO" id="GO:0016020">
    <property type="term" value="C:membrane"/>
    <property type="evidence" value="ECO:0007669"/>
    <property type="project" value="TreeGrafter"/>
</dbReference>
<dbReference type="InterPro" id="IPR000073">
    <property type="entry name" value="AB_hydrolase_1"/>
</dbReference>
<keyword evidence="1 3" id="KW-0378">Hydrolase</keyword>
<comment type="caution">
    <text evidence="3">The sequence shown here is derived from an EMBL/GenBank/DDBJ whole genome shotgun (WGS) entry which is preliminary data.</text>
</comment>
<gene>
    <name evidence="3" type="ORF">GP2143_06090</name>
</gene>
<protein>
    <submittedName>
        <fullName evidence="3">Predicted hydrolase or acyltransferase</fullName>
    </submittedName>
</protein>
<feature type="domain" description="AB hydrolase-1" evidence="2">
    <location>
        <begin position="43"/>
        <end position="162"/>
    </location>
</feature>
<dbReference type="InterPro" id="IPR050266">
    <property type="entry name" value="AB_hydrolase_sf"/>
</dbReference>
<evidence type="ECO:0000259" key="2">
    <source>
        <dbReference type="Pfam" id="PF00561"/>
    </source>
</evidence>
<dbReference type="Proteomes" id="UP000004931">
    <property type="component" value="Unassembled WGS sequence"/>
</dbReference>
<dbReference type="GO" id="GO:0016787">
    <property type="term" value="F:hydrolase activity"/>
    <property type="evidence" value="ECO:0007669"/>
    <property type="project" value="UniProtKB-KW"/>
</dbReference>
<dbReference type="eggNOG" id="COG2267">
    <property type="taxonomic scope" value="Bacteria"/>
</dbReference>
<dbReference type="PANTHER" id="PTHR43798">
    <property type="entry name" value="MONOACYLGLYCEROL LIPASE"/>
    <property type="match status" value="1"/>
</dbReference>
<dbReference type="InterPro" id="IPR029058">
    <property type="entry name" value="AB_hydrolase_fold"/>
</dbReference>
<dbReference type="EMBL" id="AAVT01000002">
    <property type="protein sequence ID" value="EAW31998.1"/>
    <property type="molecule type" value="Genomic_DNA"/>
</dbReference>
<dbReference type="GO" id="GO:0016746">
    <property type="term" value="F:acyltransferase activity"/>
    <property type="evidence" value="ECO:0007669"/>
    <property type="project" value="UniProtKB-KW"/>
</dbReference>
<dbReference type="ESTHER" id="9gamm-a0ybr8">
    <property type="family name" value="6_AlphaBeta_hydrolase"/>
</dbReference>
<sequence>MNKDKNTMIMKTDYRIVSETEGCNLLLRHKCLSGSKTTKTKNTVLFVHGATYGSTMTYDYPIDGCSWMDDMTSRGFDTWCIDLLGYGGSDRPKAMYESAELNKPLVDTAQAVADVDRAIEFIFQQQNINSLSLIGYSWGSAICGAYAGIFGEKIHRLVLSGALWVEKGTSAGVIPPATGAYRTLNADDAMKRWATGLTTTEFRALVPESRVRQWCDDVVRSDPTAGDNEQGVLKAPTGVMKDFIHCTTTGTHWYDPSLITAPTQIVVGELDKETTPEQSRAVFSRLTSAAEKRLTTIGAGTHSLLLENNRHSLYKVVADFLNEQ</sequence>
<accession>A0YBR8</accession>
<keyword evidence="3" id="KW-0012">Acyltransferase</keyword>
<keyword evidence="4" id="KW-1185">Reference proteome</keyword>
<dbReference type="AlphaFoldDB" id="A0YBR8"/>
<keyword evidence="3" id="KW-0808">Transferase</keyword>
<reference evidence="3 4" key="1">
    <citation type="journal article" date="2010" name="J. Bacteriol.">
        <title>Genome sequence of the oligotrophic marine Gammaproteobacterium HTCC2143, isolated from the Oregon Coast.</title>
        <authorList>
            <person name="Oh H.M."/>
            <person name="Kang I."/>
            <person name="Ferriera S."/>
            <person name="Giovannoni S.J."/>
            <person name="Cho J.C."/>
        </authorList>
    </citation>
    <scope>NUCLEOTIDE SEQUENCE [LARGE SCALE GENOMIC DNA]</scope>
    <source>
        <strain evidence="3 4">HTCC2143</strain>
    </source>
</reference>
<proteinExistence type="predicted"/>
<dbReference type="Pfam" id="PF00561">
    <property type="entry name" value="Abhydrolase_1"/>
    <property type="match status" value="1"/>
</dbReference>